<dbReference type="SUPFAM" id="SSF53448">
    <property type="entry name" value="Nucleotide-diphospho-sugar transferases"/>
    <property type="match status" value="1"/>
</dbReference>
<gene>
    <name evidence="1" type="ORF">UFOVP688_14</name>
</gene>
<sequence>MIVPVLTRYDLLDRMIGSINYAIKDLVIIDNGARQADWSPTWNQWVSKIWHLKFPSNLGVPVSWNLGIKSLPMSDYWLIANFDIEWGGDSLKLFAEQSSADKLLLSNGSPEWCAFSIGSKVVEKVGLFDESFVPAYFEDTDYKRRADHFGVNVESSFIPVAHDNSSTLKAGFQRQNDFSFGANADYMGEKVKAENFTEGKWDIKRRRQLGWD</sequence>
<dbReference type="Gene3D" id="3.90.550.10">
    <property type="entry name" value="Spore Coat Polysaccharide Biosynthesis Protein SpsA, Chain A"/>
    <property type="match status" value="1"/>
</dbReference>
<organism evidence="1">
    <name type="scientific">uncultured Caudovirales phage</name>
    <dbReference type="NCBI Taxonomy" id="2100421"/>
    <lineage>
        <taxon>Viruses</taxon>
        <taxon>Duplodnaviria</taxon>
        <taxon>Heunggongvirae</taxon>
        <taxon>Uroviricota</taxon>
        <taxon>Caudoviricetes</taxon>
        <taxon>Peduoviridae</taxon>
        <taxon>Maltschvirus</taxon>
        <taxon>Maltschvirus maltsch</taxon>
    </lineage>
</organism>
<reference evidence="1" key="1">
    <citation type="submission" date="2020-04" db="EMBL/GenBank/DDBJ databases">
        <authorList>
            <person name="Chiriac C."/>
            <person name="Salcher M."/>
            <person name="Ghai R."/>
            <person name="Kavagutti S V."/>
        </authorList>
    </citation>
    <scope>NUCLEOTIDE SEQUENCE</scope>
</reference>
<protein>
    <recommendedName>
        <fullName evidence="2">Glycosyltransferase 2-like domain-containing protein</fullName>
    </recommendedName>
</protein>
<dbReference type="InterPro" id="IPR029044">
    <property type="entry name" value="Nucleotide-diphossugar_trans"/>
</dbReference>
<accession>A0A6J5NDV5</accession>
<name>A0A6J5NDV5_9CAUD</name>
<proteinExistence type="predicted"/>
<dbReference type="EMBL" id="LR796659">
    <property type="protein sequence ID" value="CAB4157309.1"/>
    <property type="molecule type" value="Genomic_DNA"/>
</dbReference>
<evidence type="ECO:0008006" key="2">
    <source>
        <dbReference type="Google" id="ProtNLM"/>
    </source>
</evidence>
<evidence type="ECO:0000313" key="1">
    <source>
        <dbReference type="EMBL" id="CAB4157309.1"/>
    </source>
</evidence>